<dbReference type="SUPFAM" id="SSF143120">
    <property type="entry name" value="YefM-like"/>
    <property type="match status" value="1"/>
</dbReference>
<sequence length="116" mass="12147">MEIPEVVTVSDARARLSRILADLSESGADADPVLIGAHRKPQGVLLSVEAFEALSGRAARRAAVASATGSIEAEGLHASEASDRDTEAYVKGDLDADTLVARAIARHRQASERRAG</sequence>
<dbReference type="InterPro" id="IPR036165">
    <property type="entry name" value="YefM-like_sf"/>
</dbReference>
<evidence type="ECO:0000313" key="4">
    <source>
        <dbReference type="Proteomes" id="UP000326979"/>
    </source>
</evidence>
<dbReference type="Pfam" id="PF18495">
    <property type="entry name" value="VbhA"/>
    <property type="match status" value="1"/>
</dbReference>
<dbReference type="Gene3D" id="3.40.1620.10">
    <property type="entry name" value="YefM-like domain"/>
    <property type="match status" value="1"/>
</dbReference>
<gene>
    <name evidence="3" type="ORF">FNH04_17540</name>
</gene>
<dbReference type="RefSeq" id="WP_152785275.1">
    <property type="nucleotide sequence ID" value="NZ_BAABEQ010000053.1"/>
</dbReference>
<reference evidence="3 4" key="1">
    <citation type="submission" date="2019-07" db="EMBL/GenBank/DDBJ databases">
        <title>New species of Amycolatopsis and Streptomyces.</title>
        <authorList>
            <person name="Duangmal K."/>
            <person name="Teo W.F.A."/>
            <person name="Lipun K."/>
        </authorList>
    </citation>
    <scope>NUCLEOTIDE SEQUENCE [LARGE SCALE GENOMIC DNA]</scope>
    <source>
        <strain evidence="3 4">TISTR 2346</strain>
    </source>
</reference>
<accession>A0A5N8W2D1</accession>
<evidence type="ECO:0000259" key="2">
    <source>
        <dbReference type="Pfam" id="PF18495"/>
    </source>
</evidence>
<feature type="domain" description="Antitoxin VbhA" evidence="2">
    <location>
        <begin position="60"/>
        <end position="106"/>
    </location>
</feature>
<evidence type="ECO:0000313" key="3">
    <source>
        <dbReference type="EMBL" id="MPY41651.1"/>
    </source>
</evidence>
<dbReference type="InterPro" id="IPR033788">
    <property type="entry name" value="VbhA-like"/>
</dbReference>
<dbReference type="InterPro" id="IPR041535">
    <property type="entry name" value="VbhA"/>
</dbReference>
<proteinExistence type="inferred from homology"/>
<dbReference type="Proteomes" id="UP000326979">
    <property type="component" value="Unassembled WGS sequence"/>
</dbReference>
<dbReference type="CDD" id="cd11586">
    <property type="entry name" value="VbhA_like"/>
    <property type="match status" value="1"/>
</dbReference>
<organism evidence="3 4">
    <name type="scientific">Streptomyces phyllanthi</name>
    <dbReference type="NCBI Taxonomy" id="1803180"/>
    <lineage>
        <taxon>Bacteria</taxon>
        <taxon>Bacillati</taxon>
        <taxon>Actinomycetota</taxon>
        <taxon>Actinomycetes</taxon>
        <taxon>Kitasatosporales</taxon>
        <taxon>Streptomycetaceae</taxon>
        <taxon>Streptomyces</taxon>
    </lineage>
</organism>
<keyword evidence="4" id="KW-1185">Reference proteome</keyword>
<dbReference type="Gene3D" id="1.10.8.1050">
    <property type="entry name" value="Antitoxin VbhA-like"/>
    <property type="match status" value="1"/>
</dbReference>
<name>A0A5N8W2D1_9ACTN</name>
<dbReference type="AlphaFoldDB" id="A0A5N8W2D1"/>
<evidence type="ECO:0000256" key="1">
    <source>
        <dbReference type="ARBA" id="ARBA00009981"/>
    </source>
</evidence>
<dbReference type="EMBL" id="VJZE01000107">
    <property type="protein sequence ID" value="MPY41651.1"/>
    <property type="molecule type" value="Genomic_DNA"/>
</dbReference>
<dbReference type="InterPro" id="IPR043038">
    <property type="entry name" value="VbhA_sf"/>
</dbReference>
<dbReference type="OrthoDB" id="9803128at2"/>
<comment type="similarity">
    <text evidence="1">Belongs to the phD/YefM antitoxin family.</text>
</comment>
<protein>
    <submittedName>
        <fullName evidence="3">Type II toxin-antitoxin system Phd/YefM family antitoxin</fullName>
    </submittedName>
</protein>
<comment type="caution">
    <text evidence="3">The sequence shown here is derived from an EMBL/GenBank/DDBJ whole genome shotgun (WGS) entry which is preliminary data.</text>
</comment>